<evidence type="ECO:0000313" key="3">
    <source>
        <dbReference type="Proteomes" id="UP000548867"/>
    </source>
</evidence>
<organism evidence="2 3">
    <name type="scientific">Novosphingobium sediminicola</name>
    <dbReference type="NCBI Taxonomy" id="563162"/>
    <lineage>
        <taxon>Bacteria</taxon>
        <taxon>Pseudomonadati</taxon>
        <taxon>Pseudomonadota</taxon>
        <taxon>Alphaproteobacteria</taxon>
        <taxon>Sphingomonadales</taxon>
        <taxon>Sphingomonadaceae</taxon>
        <taxon>Novosphingobium</taxon>
    </lineage>
</organism>
<dbReference type="SUPFAM" id="SSF47616">
    <property type="entry name" value="GST C-terminal domain-like"/>
    <property type="match status" value="1"/>
</dbReference>
<comment type="caution">
    <text evidence="2">The sequence shown here is derived from an EMBL/GenBank/DDBJ whole genome shotgun (WGS) entry which is preliminary data.</text>
</comment>
<keyword evidence="2" id="KW-0560">Oxidoreductase</keyword>
<feature type="domain" description="GST C-terminal" evidence="1">
    <location>
        <begin position="130"/>
        <end position="251"/>
    </location>
</feature>
<dbReference type="InterPro" id="IPR010987">
    <property type="entry name" value="Glutathione-S-Trfase_C-like"/>
</dbReference>
<reference evidence="2 3" key="1">
    <citation type="submission" date="2020-08" db="EMBL/GenBank/DDBJ databases">
        <title>Genomic Encyclopedia of Type Strains, Phase IV (KMG-IV): sequencing the most valuable type-strain genomes for metagenomic binning, comparative biology and taxonomic classification.</title>
        <authorList>
            <person name="Goeker M."/>
        </authorList>
    </citation>
    <scope>NUCLEOTIDE SEQUENCE [LARGE SCALE GENOMIC DNA]</scope>
    <source>
        <strain evidence="2 3">DSM 27057</strain>
    </source>
</reference>
<name>A0A7W6CNS5_9SPHN</name>
<dbReference type="AlphaFoldDB" id="A0A7W6CNS5"/>
<dbReference type="InterPro" id="IPR036249">
    <property type="entry name" value="Thioredoxin-like_sf"/>
</dbReference>
<dbReference type="CDD" id="cd00570">
    <property type="entry name" value="GST_N_family"/>
    <property type="match status" value="1"/>
</dbReference>
<proteinExistence type="predicted"/>
<dbReference type="GO" id="GO:0016491">
    <property type="term" value="F:oxidoreductase activity"/>
    <property type="evidence" value="ECO:0007669"/>
    <property type="project" value="UniProtKB-KW"/>
</dbReference>
<evidence type="ECO:0000313" key="2">
    <source>
        <dbReference type="EMBL" id="MBB3954877.1"/>
    </source>
</evidence>
<dbReference type="Proteomes" id="UP000548867">
    <property type="component" value="Unassembled WGS sequence"/>
</dbReference>
<sequence length="261" mass="28164">MLVLYHGEPNGPSLSVLAMLAECGLEGQIETRPINLLAGERHTIPGIAEPLARDIGVEGEGPLLVVDGEACQESVFLAQYLDEVAGAGLQPKDAYTHWQMMMWCRRITERCAPAAAFLGNQAYAAPVLAAMDDAAFDAIIAPIASADLHQRWADTRSGAFPDAARTDSRAKIADAAALVETQLADGREWLIGPLTIADFETYGWLVGMVDLMPDTFAEKSLTRAWMARMAARPSVQSALARAGVTHPERVWAPGPEINRWG</sequence>
<protein>
    <submittedName>
        <fullName evidence="2">GST-like protein</fullName>
        <ecNumber evidence="2">1.8.4.-</ecNumber>
    </submittedName>
</protein>
<dbReference type="EMBL" id="JACIDX010000006">
    <property type="protein sequence ID" value="MBB3954877.1"/>
    <property type="molecule type" value="Genomic_DNA"/>
</dbReference>
<dbReference type="Gene3D" id="1.20.1050.10">
    <property type="match status" value="1"/>
</dbReference>
<dbReference type="Gene3D" id="3.40.30.10">
    <property type="entry name" value="Glutaredoxin"/>
    <property type="match status" value="1"/>
</dbReference>
<dbReference type="RefSeq" id="WP_246404397.1">
    <property type="nucleotide sequence ID" value="NZ_JACIDX010000006.1"/>
</dbReference>
<dbReference type="InterPro" id="IPR036282">
    <property type="entry name" value="Glutathione-S-Trfase_C_sf"/>
</dbReference>
<dbReference type="PROSITE" id="PS50405">
    <property type="entry name" value="GST_CTER"/>
    <property type="match status" value="1"/>
</dbReference>
<evidence type="ECO:0000259" key="1">
    <source>
        <dbReference type="PROSITE" id="PS50405"/>
    </source>
</evidence>
<keyword evidence="3" id="KW-1185">Reference proteome</keyword>
<dbReference type="EC" id="1.8.4.-" evidence="2"/>
<dbReference type="SUPFAM" id="SSF52833">
    <property type="entry name" value="Thioredoxin-like"/>
    <property type="match status" value="1"/>
</dbReference>
<gene>
    <name evidence="2" type="ORF">GGR38_001826</name>
</gene>
<accession>A0A7W6CNS5</accession>